<gene>
    <name evidence="10" type="primary">pckA</name>
    <name evidence="11" type="ORF">SAMN05660299_01078</name>
</gene>
<evidence type="ECO:0000256" key="4">
    <source>
        <dbReference type="ARBA" id="ARBA00022432"/>
    </source>
</evidence>
<comment type="catalytic activity">
    <reaction evidence="9 10">
        <text>oxaloacetate + ATP = phosphoenolpyruvate + ADP + CO2</text>
        <dbReference type="Rhea" id="RHEA:18617"/>
        <dbReference type="ChEBI" id="CHEBI:16452"/>
        <dbReference type="ChEBI" id="CHEBI:16526"/>
        <dbReference type="ChEBI" id="CHEBI:30616"/>
        <dbReference type="ChEBI" id="CHEBI:58702"/>
        <dbReference type="ChEBI" id="CHEBI:456216"/>
        <dbReference type="EC" id="4.1.1.49"/>
    </reaction>
</comment>
<accession>A0A1G9U1B6</accession>
<dbReference type="InterPro" id="IPR001272">
    <property type="entry name" value="PEP_carboxykinase_ATP"/>
</dbReference>
<dbReference type="InterPro" id="IPR008210">
    <property type="entry name" value="PEP_carboxykinase_N"/>
</dbReference>
<dbReference type="GO" id="GO:0005524">
    <property type="term" value="F:ATP binding"/>
    <property type="evidence" value="ECO:0007669"/>
    <property type="project" value="UniProtKB-UniRule"/>
</dbReference>
<dbReference type="SUPFAM" id="SSF53795">
    <property type="entry name" value="PEP carboxykinase-like"/>
    <property type="match status" value="1"/>
</dbReference>
<reference evidence="11 12" key="1">
    <citation type="submission" date="2016-10" db="EMBL/GenBank/DDBJ databases">
        <authorList>
            <person name="de Groot N.N."/>
        </authorList>
    </citation>
    <scope>NUCLEOTIDE SEQUENCE [LARGE SCALE GENOMIC DNA]</scope>
    <source>
        <strain evidence="11 12">DSM 16981</strain>
    </source>
</reference>
<dbReference type="CDD" id="cd00484">
    <property type="entry name" value="PEPCK_ATP"/>
    <property type="match status" value="1"/>
</dbReference>
<dbReference type="AlphaFoldDB" id="A0A1G9U1B6"/>
<evidence type="ECO:0000256" key="1">
    <source>
        <dbReference type="ARBA" id="ARBA00004742"/>
    </source>
</evidence>
<feature type="binding site" evidence="10">
    <location>
        <position position="318"/>
    </location>
    <ligand>
        <name>ATP</name>
        <dbReference type="ChEBI" id="CHEBI:30616"/>
    </ligand>
</feature>
<dbReference type="NCBIfam" id="TIGR00224">
    <property type="entry name" value="pckA"/>
    <property type="match status" value="1"/>
</dbReference>
<keyword evidence="5 10" id="KW-0547">Nucleotide-binding</keyword>
<feature type="binding site" evidence="10">
    <location>
        <position position="196"/>
    </location>
    <ligand>
        <name>substrate</name>
    </ligand>
</feature>
<comment type="subcellular location">
    <subcellularLocation>
        <location evidence="10">Cytoplasm</location>
    </subcellularLocation>
</comment>
<dbReference type="EMBL" id="FNHQ01000008">
    <property type="protein sequence ID" value="SDM53641.1"/>
    <property type="molecule type" value="Genomic_DNA"/>
</dbReference>
<comment type="cofactor">
    <cofactor evidence="10">
        <name>Mn(2+)</name>
        <dbReference type="ChEBI" id="CHEBI:29035"/>
    </cofactor>
    <text evidence="10">Binds 1 Mn(2+) ion per subunit.</text>
</comment>
<sequence length="545" mass="60600">METFGLEKLGMHNLKSVHRNLPPAVLTEEAVKRGEGIISETGALFVNTGKFTGRASKDKFIVDTPAVHDKICWGNVNRPISKQKFDVLKEKLTAYLQNTDIFIFDGFAGADPASTKKFRIVNEYASQNLFMHDLLIRPTESQLEKFGEPDFTIIAAPSFMCDPLTDGVHSEAAIIIDYEAKMVLIAGTQYSGEIKKAVFAIMNYLMPQEDILPMHCSANMDPKTKETAIFFGLSGTGKTTLSADPERILIGDDEHGWSDTGVFNFEGGCYAKCIHLNPENEPEIYHAIRFGSLVENVVIDPITRKPDYDDNSLSENTRVGYPIEFIPNVAIPGIGGIPKVIIFLAADSFGVLPPISRLDKNAAMYHFVTGFTSKVAGTEQGITEPVPTFSTLFGEPFMPLHPDVYAHMLGEKIEKYNTKVYLVNTGWTGGSYGTGNRMKLSYTRAMITAALNGELDTAAYKHDAVFNLDVPQHCSHVPERIMNPRDTWKDKNAYDRTAKKLAKMFYENFMEKYPTMPKEIINAGPGGELTVKEDTYFNENCARAM</sequence>
<feature type="binding site" evidence="10">
    <location>
        <position position="196"/>
    </location>
    <ligand>
        <name>ATP</name>
        <dbReference type="ChEBI" id="CHEBI:30616"/>
    </ligand>
</feature>
<feature type="binding site" evidence="10">
    <location>
        <position position="318"/>
    </location>
    <ligand>
        <name>substrate</name>
    </ligand>
</feature>
<feature type="binding site" evidence="10">
    <location>
        <position position="281"/>
    </location>
    <ligand>
        <name>ATP</name>
        <dbReference type="ChEBI" id="CHEBI:30616"/>
    </ligand>
</feature>
<dbReference type="GO" id="GO:0016301">
    <property type="term" value="F:kinase activity"/>
    <property type="evidence" value="ECO:0007669"/>
    <property type="project" value="UniProtKB-KW"/>
</dbReference>
<evidence type="ECO:0000313" key="11">
    <source>
        <dbReference type="EMBL" id="SDM53641.1"/>
    </source>
</evidence>
<proteinExistence type="inferred from homology"/>
<dbReference type="PANTHER" id="PTHR30031">
    <property type="entry name" value="PHOSPHOENOLPYRUVATE CARBOXYKINASE ATP"/>
    <property type="match status" value="1"/>
</dbReference>
<feature type="binding site" evidence="10">
    <location>
        <position position="443"/>
    </location>
    <ligand>
        <name>ATP</name>
        <dbReference type="ChEBI" id="CHEBI:30616"/>
    </ligand>
</feature>
<keyword evidence="7 10" id="KW-0067">ATP-binding</keyword>
<dbReference type="Gene3D" id="2.170.8.10">
    <property type="entry name" value="Phosphoenolpyruvate Carboxykinase, domain 2"/>
    <property type="match status" value="1"/>
</dbReference>
<dbReference type="GO" id="GO:0004612">
    <property type="term" value="F:phosphoenolpyruvate carboxykinase (ATP) activity"/>
    <property type="evidence" value="ECO:0007669"/>
    <property type="project" value="UniProtKB-UniRule"/>
</dbReference>
<evidence type="ECO:0000256" key="10">
    <source>
        <dbReference type="HAMAP-Rule" id="MF_00453"/>
    </source>
</evidence>
<dbReference type="GO" id="GO:0005829">
    <property type="term" value="C:cytosol"/>
    <property type="evidence" value="ECO:0007669"/>
    <property type="project" value="TreeGrafter"/>
</dbReference>
<feature type="binding site" evidence="10">
    <location>
        <begin position="232"/>
        <end position="240"/>
    </location>
    <ligand>
        <name>ATP</name>
        <dbReference type="ChEBI" id="CHEBI:30616"/>
    </ligand>
</feature>
<evidence type="ECO:0000256" key="3">
    <source>
        <dbReference type="ARBA" id="ARBA00012363"/>
    </source>
</evidence>
<dbReference type="NCBIfam" id="NF006820">
    <property type="entry name" value="PRK09344.1-2"/>
    <property type="match status" value="1"/>
</dbReference>
<dbReference type="GO" id="GO:0046872">
    <property type="term" value="F:metal ion binding"/>
    <property type="evidence" value="ECO:0007669"/>
    <property type="project" value="UniProtKB-KW"/>
</dbReference>
<keyword evidence="11" id="KW-0808">Transferase</keyword>
<comment type="similarity">
    <text evidence="2 10">Belongs to the phosphoenolpyruvate carboxykinase (ATP) family.</text>
</comment>
<comment type="caution">
    <text evidence="10">Lacks conserved residue(s) required for the propagation of feature annotation.</text>
</comment>
<dbReference type="EC" id="4.1.1.49" evidence="3 10"/>
<feature type="binding site" evidence="10">
    <location>
        <position position="253"/>
    </location>
    <ligand>
        <name>Mn(2+)</name>
        <dbReference type="ChEBI" id="CHEBI:29035"/>
    </ligand>
</feature>
<dbReference type="UniPathway" id="UPA00138"/>
<keyword evidence="10" id="KW-0479">Metal-binding</keyword>
<keyword evidence="8 10" id="KW-0456">Lyase</keyword>
<dbReference type="HAMAP" id="MF_00453">
    <property type="entry name" value="PEPCK_ATP"/>
    <property type="match status" value="1"/>
</dbReference>
<dbReference type="Proteomes" id="UP000199309">
    <property type="component" value="Unassembled WGS sequence"/>
</dbReference>
<keyword evidence="12" id="KW-1185">Reference proteome</keyword>
<comment type="pathway">
    <text evidence="1 10">Carbohydrate biosynthesis; gluconeogenesis.</text>
</comment>
<comment type="function">
    <text evidence="10">Involved in the gluconeogenesis. Catalyzes the conversion of oxaloacetate (OAA) to phosphoenolpyruvate (PEP) through direct phosphoryl transfer between the nucleoside triphosphate and OAA.</text>
</comment>
<dbReference type="PIRSF" id="PIRSF006294">
    <property type="entry name" value="PEP_crbxkin"/>
    <property type="match status" value="1"/>
</dbReference>
<dbReference type="NCBIfam" id="NF006821">
    <property type="entry name" value="PRK09344.1-3"/>
    <property type="match status" value="1"/>
</dbReference>
<keyword evidence="11" id="KW-0670">Pyruvate</keyword>
<dbReference type="STRING" id="349095.SAMN05660299_01078"/>
<dbReference type="PANTHER" id="PTHR30031:SF0">
    <property type="entry name" value="PHOSPHOENOLPYRUVATE CARBOXYKINASE (ATP)"/>
    <property type="match status" value="1"/>
</dbReference>
<keyword evidence="10" id="KW-0464">Manganese</keyword>
<dbReference type="Gene3D" id="3.40.449.10">
    <property type="entry name" value="Phosphoenolpyruvate Carboxykinase, domain 1"/>
    <property type="match status" value="1"/>
</dbReference>
<protein>
    <recommendedName>
        <fullName evidence="3 10">Phosphoenolpyruvate carboxykinase (ATP)</fullName>
        <shortName evidence="10">PCK</shortName>
        <shortName evidence="10">PEP carboxykinase</shortName>
        <shortName evidence="10">PEPCK</shortName>
        <ecNumber evidence="3 10">4.1.1.49</ecNumber>
    </recommendedName>
</protein>
<keyword evidence="6 10" id="KW-0210">Decarboxylase</keyword>
<feature type="binding site" evidence="10">
    <location>
        <position position="54"/>
    </location>
    <ligand>
        <name>substrate</name>
    </ligand>
</feature>
<keyword evidence="11" id="KW-0418">Kinase</keyword>
<dbReference type="OrthoDB" id="9806325at2"/>
<organism evidence="11 12">
    <name type="scientific">Megasphaera paucivorans</name>
    <dbReference type="NCBI Taxonomy" id="349095"/>
    <lineage>
        <taxon>Bacteria</taxon>
        <taxon>Bacillati</taxon>
        <taxon>Bacillota</taxon>
        <taxon>Negativicutes</taxon>
        <taxon>Veillonellales</taxon>
        <taxon>Veillonellaceae</taxon>
        <taxon>Megasphaera</taxon>
    </lineage>
</organism>
<dbReference type="GO" id="GO:0006094">
    <property type="term" value="P:gluconeogenesis"/>
    <property type="evidence" value="ECO:0007669"/>
    <property type="project" value="UniProtKB-UniRule"/>
</dbReference>
<feature type="binding site" evidence="10">
    <location>
        <position position="190"/>
    </location>
    <ligand>
        <name>substrate</name>
    </ligand>
</feature>
<evidence type="ECO:0000313" key="12">
    <source>
        <dbReference type="Proteomes" id="UP000199309"/>
    </source>
</evidence>
<name>A0A1G9U1B6_9FIRM</name>
<feature type="binding site" evidence="10">
    <location>
        <position position="215"/>
    </location>
    <ligand>
        <name>ATP</name>
        <dbReference type="ChEBI" id="CHEBI:30616"/>
    </ligand>
</feature>
<evidence type="ECO:0000256" key="9">
    <source>
        <dbReference type="ARBA" id="ARBA00047371"/>
    </source>
</evidence>
<feature type="binding site" evidence="10">
    <location>
        <position position="215"/>
    </location>
    <ligand>
        <name>Mn(2+)</name>
        <dbReference type="ChEBI" id="CHEBI:29035"/>
    </ligand>
</feature>
<feature type="binding site" evidence="10">
    <location>
        <position position="196"/>
    </location>
    <ligand>
        <name>Mn(2+)</name>
        <dbReference type="ChEBI" id="CHEBI:29035"/>
    </ligand>
</feature>
<evidence type="ECO:0000256" key="8">
    <source>
        <dbReference type="ARBA" id="ARBA00023239"/>
    </source>
</evidence>
<dbReference type="SUPFAM" id="SSF68923">
    <property type="entry name" value="PEP carboxykinase N-terminal domain"/>
    <property type="match status" value="1"/>
</dbReference>
<dbReference type="RefSeq" id="WP_091648959.1">
    <property type="nucleotide sequence ID" value="NZ_FNHQ01000008.1"/>
</dbReference>
<dbReference type="InterPro" id="IPR015994">
    <property type="entry name" value="PEPCK_ATP_CS"/>
</dbReference>
<dbReference type="PROSITE" id="PS00532">
    <property type="entry name" value="PEPCK_ATP"/>
    <property type="match status" value="1"/>
</dbReference>
<evidence type="ECO:0000256" key="7">
    <source>
        <dbReference type="ARBA" id="ARBA00022840"/>
    </source>
</evidence>
<evidence type="ECO:0000256" key="2">
    <source>
        <dbReference type="ARBA" id="ARBA00006052"/>
    </source>
</evidence>
<dbReference type="FunFam" id="2.170.8.10:FF:000001">
    <property type="entry name" value="Phosphoenolpyruvate carboxykinase (ATP)"/>
    <property type="match status" value="1"/>
</dbReference>
<dbReference type="InterPro" id="IPR013035">
    <property type="entry name" value="PEP_carboxykinase_C"/>
</dbReference>
<evidence type="ECO:0000256" key="6">
    <source>
        <dbReference type="ARBA" id="ARBA00022793"/>
    </source>
</evidence>
<keyword evidence="4 10" id="KW-0312">Gluconeogenesis</keyword>
<evidence type="ECO:0000256" key="5">
    <source>
        <dbReference type="ARBA" id="ARBA00022741"/>
    </source>
</evidence>
<keyword evidence="10" id="KW-0963">Cytoplasm</keyword>
<dbReference type="Pfam" id="PF01293">
    <property type="entry name" value="PEPCK_ATP"/>
    <property type="match status" value="1"/>
</dbReference>
<dbReference type="Gene3D" id="3.90.228.20">
    <property type="match status" value="1"/>
</dbReference>